<feature type="signal peptide" evidence="1">
    <location>
        <begin position="1"/>
        <end position="19"/>
    </location>
</feature>
<organism evidence="2 3">
    <name type="scientific">Paenimyroides ummariense</name>
    <dbReference type="NCBI Taxonomy" id="913024"/>
    <lineage>
        <taxon>Bacteria</taxon>
        <taxon>Pseudomonadati</taxon>
        <taxon>Bacteroidota</taxon>
        <taxon>Flavobacteriia</taxon>
        <taxon>Flavobacteriales</taxon>
        <taxon>Flavobacteriaceae</taxon>
        <taxon>Paenimyroides</taxon>
    </lineage>
</organism>
<evidence type="ECO:0000256" key="1">
    <source>
        <dbReference type="SAM" id="SignalP"/>
    </source>
</evidence>
<proteinExistence type="predicted"/>
<sequence>MKKTLIIFTTILLALSLFSCEEENCFTPPQPIVFEFVNADGDNLIASGLLTNGEIVIQQDLGNGSSLRINVQITEDNKALLENVGWFDGTRNYTVYLILDSVKSFNFSIRSSKIKNNCSGYIIDDVTIENTLSTKQDGYYRVIMN</sequence>
<keyword evidence="1" id="KW-0732">Signal</keyword>
<protein>
    <recommendedName>
        <fullName evidence="4">DUF4249 family protein</fullName>
    </recommendedName>
</protein>
<name>A0A1I5CRK3_9FLAO</name>
<dbReference type="Proteomes" id="UP000199036">
    <property type="component" value="Unassembled WGS sequence"/>
</dbReference>
<dbReference type="RefSeq" id="WP_091523521.1">
    <property type="nucleotide sequence ID" value="NZ_FOVI01000013.1"/>
</dbReference>
<dbReference type="EMBL" id="FOVI01000013">
    <property type="protein sequence ID" value="SFN89588.1"/>
    <property type="molecule type" value="Genomic_DNA"/>
</dbReference>
<dbReference type="OrthoDB" id="1119476at2"/>
<evidence type="ECO:0000313" key="3">
    <source>
        <dbReference type="Proteomes" id="UP000199036"/>
    </source>
</evidence>
<dbReference type="STRING" id="913024.SAMN05421741_11332"/>
<dbReference type="PROSITE" id="PS51257">
    <property type="entry name" value="PROKAR_LIPOPROTEIN"/>
    <property type="match status" value="1"/>
</dbReference>
<keyword evidence="3" id="KW-1185">Reference proteome</keyword>
<dbReference type="AlphaFoldDB" id="A0A1I5CRK3"/>
<accession>A0A1I5CRK3</accession>
<feature type="chain" id="PRO_5011555825" description="DUF4249 family protein" evidence="1">
    <location>
        <begin position="20"/>
        <end position="145"/>
    </location>
</feature>
<evidence type="ECO:0000313" key="2">
    <source>
        <dbReference type="EMBL" id="SFN89588.1"/>
    </source>
</evidence>
<reference evidence="3" key="1">
    <citation type="submission" date="2016-10" db="EMBL/GenBank/DDBJ databases">
        <authorList>
            <person name="Varghese N."/>
            <person name="Submissions S."/>
        </authorList>
    </citation>
    <scope>NUCLEOTIDE SEQUENCE [LARGE SCALE GENOMIC DNA]</scope>
    <source>
        <strain evidence="3">DS-12</strain>
    </source>
</reference>
<gene>
    <name evidence="2" type="ORF">SAMN05421741_11332</name>
</gene>
<evidence type="ECO:0008006" key="4">
    <source>
        <dbReference type="Google" id="ProtNLM"/>
    </source>
</evidence>